<evidence type="ECO:0000313" key="2">
    <source>
        <dbReference type="Proteomes" id="UP000310200"/>
    </source>
</evidence>
<sequence>MRHILYIHVRIHLTCGLGSPCFFNVNPTAGLCTAYLITTSVILCPDFQHKALEVLLACCTFFICRLRRDSKKGYVTDAGQSFPSKSKCRKGAEILELLQLACGESLAHDVHVFFSDTGAIILYLKLATRRSMHCDAIVRGSRCSSESTKYQQPLNKSSIRSWADVRAELLRQTCDYAMRVSCIITHACAVYLRCESACGTKTEPVIPRETKRARLPMPKEGRKDFRSFVTQVVFANNADPACFGVPEVCHFCRASRLSARRKKKEEEERKRTLALKRSATGRRSLTLPVLDRTHDDPRLIGYVTKIIPSRILPFCLSLLPPSLLPCRGVMR</sequence>
<comment type="caution">
    <text evidence="1">The sequence shown here is derived from an EMBL/GenBank/DDBJ whole genome shotgun (WGS) entry which is preliminary data.</text>
</comment>
<name>A0A4S2K5Z0_9HYME</name>
<keyword evidence="2" id="KW-1185">Reference proteome</keyword>
<gene>
    <name evidence="1" type="ORF">DBV15_04337</name>
</gene>
<feature type="non-terminal residue" evidence="1">
    <location>
        <position position="331"/>
    </location>
</feature>
<dbReference type="AlphaFoldDB" id="A0A4S2K5Z0"/>
<organism evidence="1 2">
    <name type="scientific">Temnothorax longispinosus</name>
    <dbReference type="NCBI Taxonomy" id="300112"/>
    <lineage>
        <taxon>Eukaryota</taxon>
        <taxon>Metazoa</taxon>
        <taxon>Ecdysozoa</taxon>
        <taxon>Arthropoda</taxon>
        <taxon>Hexapoda</taxon>
        <taxon>Insecta</taxon>
        <taxon>Pterygota</taxon>
        <taxon>Neoptera</taxon>
        <taxon>Endopterygota</taxon>
        <taxon>Hymenoptera</taxon>
        <taxon>Apocrita</taxon>
        <taxon>Aculeata</taxon>
        <taxon>Formicoidea</taxon>
        <taxon>Formicidae</taxon>
        <taxon>Myrmicinae</taxon>
        <taxon>Temnothorax</taxon>
    </lineage>
</organism>
<protein>
    <submittedName>
        <fullName evidence="1">Uncharacterized protein</fullName>
    </submittedName>
</protein>
<evidence type="ECO:0000313" key="1">
    <source>
        <dbReference type="EMBL" id="TGZ43796.1"/>
    </source>
</evidence>
<reference evidence="1 2" key="1">
    <citation type="journal article" date="2019" name="Philos. Trans. R. Soc. Lond., B, Biol. Sci.">
        <title>Ant behaviour and brain gene expression of defending hosts depend on the ecological success of the intruding social parasite.</title>
        <authorList>
            <person name="Kaur R."/>
            <person name="Stoldt M."/>
            <person name="Jongepier E."/>
            <person name="Feldmeyer B."/>
            <person name="Menzel F."/>
            <person name="Bornberg-Bauer E."/>
            <person name="Foitzik S."/>
        </authorList>
    </citation>
    <scope>NUCLEOTIDE SEQUENCE [LARGE SCALE GENOMIC DNA]</scope>
    <source>
        <tissue evidence="1">Whole body</tissue>
    </source>
</reference>
<dbReference type="Proteomes" id="UP000310200">
    <property type="component" value="Unassembled WGS sequence"/>
</dbReference>
<accession>A0A4S2K5Z0</accession>
<dbReference type="EMBL" id="QBLH01003184">
    <property type="protein sequence ID" value="TGZ43796.1"/>
    <property type="molecule type" value="Genomic_DNA"/>
</dbReference>
<proteinExistence type="predicted"/>